<dbReference type="InterPro" id="IPR036237">
    <property type="entry name" value="Xyl_isomerase-like_sf"/>
</dbReference>
<organism evidence="2">
    <name type="scientific">freshwater metagenome</name>
    <dbReference type="NCBI Taxonomy" id="449393"/>
    <lineage>
        <taxon>unclassified sequences</taxon>
        <taxon>metagenomes</taxon>
        <taxon>ecological metagenomes</taxon>
    </lineage>
</organism>
<name>A0A6J7UN59_9ZZZZ</name>
<gene>
    <name evidence="2" type="ORF">UFOPK4347_01463</name>
</gene>
<dbReference type="InterPro" id="IPR050312">
    <property type="entry name" value="IolE/XylAMocC-like"/>
</dbReference>
<dbReference type="InterPro" id="IPR013022">
    <property type="entry name" value="Xyl_isomerase-like_TIM-brl"/>
</dbReference>
<dbReference type="EMBL" id="CAFBQU010000055">
    <property type="protein sequence ID" value="CAB5067391.1"/>
    <property type="molecule type" value="Genomic_DNA"/>
</dbReference>
<reference evidence="2" key="1">
    <citation type="submission" date="2020-05" db="EMBL/GenBank/DDBJ databases">
        <authorList>
            <person name="Chiriac C."/>
            <person name="Salcher M."/>
            <person name="Ghai R."/>
            <person name="Kavagutti S V."/>
        </authorList>
    </citation>
    <scope>NUCLEOTIDE SEQUENCE</scope>
</reference>
<dbReference type="SUPFAM" id="SSF51658">
    <property type="entry name" value="Xylose isomerase-like"/>
    <property type="match status" value="1"/>
</dbReference>
<protein>
    <submittedName>
        <fullName evidence="2">Unannotated protein</fullName>
    </submittedName>
</protein>
<dbReference type="Pfam" id="PF01261">
    <property type="entry name" value="AP_endonuc_2"/>
    <property type="match status" value="1"/>
</dbReference>
<dbReference type="PANTHER" id="PTHR12110">
    <property type="entry name" value="HYDROXYPYRUVATE ISOMERASE"/>
    <property type="match status" value="1"/>
</dbReference>
<dbReference type="PANTHER" id="PTHR12110:SF48">
    <property type="entry name" value="BLL3656 PROTEIN"/>
    <property type="match status" value="1"/>
</dbReference>
<evidence type="ECO:0000259" key="1">
    <source>
        <dbReference type="Pfam" id="PF01261"/>
    </source>
</evidence>
<dbReference type="AlphaFoldDB" id="A0A6J7UN59"/>
<evidence type="ECO:0000313" key="2">
    <source>
        <dbReference type="EMBL" id="CAB5067391.1"/>
    </source>
</evidence>
<proteinExistence type="predicted"/>
<dbReference type="Gene3D" id="3.20.20.150">
    <property type="entry name" value="Divalent-metal-dependent TIM barrel enzymes"/>
    <property type="match status" value="1"/>
</dbReference>
<feature type="domain" description="Xylose isomerase-like TIM barrel" evidence="1">
    <location>
        <begin position="38"/>
        <end position="263"/>
    </location>
</feature>
<accession>A0A6J7UN59</accession>
<sequence>MGNDNSLVGAGRIAGAGKRQTILAYFSMRGVEFSERVAAAGAAGFDGIGFNVAEYLKLRADGTTDAQLQAILDKHNVRILELEALRLLDDAAAKDFEHVARTFGAERVQVISPFGPDKDIDLEKASAWIGELAKRTEEAGINYAIEFLPPTKIPDIATAQRVAQASGQKNVGLCVDTWHVFRGAGLASLADLDFSMVKNVQVDDGTMKPRLDDYIQDCIHYRELLGAGEFPLVEFFRRTPPTAPISVEIISDNLDDIPAMERAKVQAESLERTLALV</sequence>